<reference evidence="2 3" key="1">
    <citation type="submission" date="2017-08" db="EMBL/GenBank/DDBJ databases">
        <title>Halomonas alkalisoli sp. nov., isolated from saline alkaline soil.</title>
        <authorList>
            <person name="Wang D."/>
            <person name="Zhang G."/>
        </authorList>
    </citation>
    <scope>NUCLEOTIDE SEQUENCE [LARGE SCALE GENOMIC DNA]</scope>
    <source>
        <strain evidence="2 3">WRN001</strain>
    </source>
</reference>
<dbReference type="PANTHER" id="PTHR36302">
    <property type="entry name" value="BLR7088 PROTEIN"/>
    <property type="match status" value="1"/>
</dbReference>
<dbReference type="SUPFAM" id="SSF110087">
    <property type="entry name" value="DR1885-like metal-binding protein"/>
    <property type="match status" value="1"/>
</dbReference>
<gene>
    <name evidence="2" type="ORF">CK498_07485</name>
</gene>
<keyword evidence="1" id="KW-0732">Signal</keyword>
<accession>A0A2A2EYR7</accession>
<name>A0A2A2EYR7_9GAMM</name>
<feature type="signal peptide" evidence="1">
    <location>
        <begin position="1"/>
        <end position="25"/>
    </location>
</feature>
<proteinExistence type="predicted"/>
<comment type="caution">
    <text evidence="2">The sequence shown here is derived from an EMBL/GenBank/DDBJ whole genome shotgun (WGS) entry which is preliminary data.</text>
</comment>
<evidence type="ECO:0000256" key="1">
    <source>
        <dbReference type="SAM" id="SignalP"/>
    </source>
</evidence>
<protein>
    <recommendedName>
        <fullName evidence="4">Copper chaperone PCu(A)C</fullName>
    </recommendedName>
</protein>
<dbReference type="PROSITE" id="PS51257">
    <property type="entry name" value="PROKAR_LIPOPROTEIN"/>
    <property type="match status" value="1"/>
</dbReference>
<keyword evidence="3" id="KW-1185">Reference proteome</keyword>
<dbReference type="OrthoDB" id="9796962at2"/>
<sequence length="165" mass="17366">MIARTASLASALLLGCTLLPSLASAHDFTLDDIRIAHPFATPTPPGAPNGAAYLDITAGDAPATLVGVSSPASEAVELHDMRMDDGNMQMRKLDAIEVEAGETLTMRPGGGHHLMLLGLAETLVEGESFPLTLEFAEQGEIEVEVWIQEAGEGSEAADGHHHHDH</sequence>
<dbReference type="RefSeq" id="WP_095620202.1">
    <property type="nucleotide sequence ID" value="NZ_NSKB01000002.1"/>
</dbReference>
<dbReference type="InterPro" id="IPR036182">
    <property type="entry name" value="PCuAC_sf"/>
</dbReference>
<evidence type="ECO:0000313" key="2">
    <source>
        <dbReference type="EMBL" id="PAU78531.1"/>
    </source>
</evidence>
<dbReference type="Proteomes" id="UP000217771">
    <property type="component" value="Unassembled WGS sequence"/>
</dbReference>
<feature type="chain" id="PRO_5013285330" description="Copper chaperone PCu(A)C" evidence="1">
    <location>
        <begin position="26"/>
        <end position="165"/>
    </location>
</feature>
<dbReference type="PANTHER" id="PTHR36302:SF1">
    <property type="entry name" value="COPPER CHAPERONE PCU(A)C"/>
    <property type="match status" value="1"/>
</dbReference>
<dbReference type="Gene3D" id="2.60.40.1890">
    <property type="entry name" value="PCu(A)C copper chaperone"/>
    <property type="match status" value="1"/>
</dbReference>
<dbReference type="InterPro" id="IPR058248">
    <property type="entry name" value="Lxx211020-like"/>
</dbReference>
<dbReference type="AlphaFoldDB" id="A0A2A2EYR7"/>
<dbReference type="EMBL" id="NSKB01000002">
    <property type="protein sequence ID" value="PAU78531.1"/>
    <property type="molecule type" value="Genomic_DNA"/>
</dbReference>
<evidence type="ECO:0008006" key="4">
    <source>
        <dbReference type="Google" id="ProtNLM"/>
    </source>
</evidence>
<organism evidence="2 3">
    <name type="scientific">Halomonas salipaludis</name>
    <dbReference type="NCBI Taxonomy" id="2032625"/>
    <lineage>
        <taxon>Bacteria</taxon>
        <taxon>Pseudomonadati</taxon>
        <taxon>Pseudomonadota</taxon>
        <taxon>Gammaproteobacteria</taxon>
        <taxon>Oceanospirillales</taxon>
        <taxon>Halomonadaceae</taxon>
        <taxon>Halomonas</taxon>
    </lineage>
</organism>
<dbReference type="Pfam" id="PF04314">
    <property type="entry name" value="PCuAC"/>
    <property type="match status" value="1"/>
</dbReference>
<dbReference type="InterPro" id="IPR007410">
    <property type="entry name" value="LpqE-like"/>
</dbReference>
<evidence type="ECO:0000313" key="3">
    <source>
        <dbReference type="Proteomes" id="UP000217771"/>
    </source>
</evidence>